<dbReference type="InterPro" id="IPR041657">
    <property type="entry name" value="HTH_17"/>
</dbReference>
<feature type="domain" description="Helix-turn-helix" evidence="1">
    <location>
        <begin position="2"/>
        <end position="48"/>
    </location>
</feature>
<evidence type="ECO:0000313" key="2">
    <source>
        <dbReference type="EMBL" id="MFI0797246.1"/>
    </source>
</evidence>
<protein>
    <submittedName>
        <fullName evidence="2">Helix-turn-helix transcriptional regulator</fullName>
    </submittedName>
</protein>
<dbReference type="Proteomes" id="UP001611075">
    <property type="component" value="Unassembled WGS sequence"/>
</dbReference>
<dbReference type="Pfam" id="PF12728">
    <property type="entry name" value="HTH_17"/>
    <property type="match status" value="1"/>
</dbReference>
<evidence type="ECO:0000313" key="3">
    <source>
        <dbReference type="Proteomes" id="UP001611075"/>
    </source>
</evidence>
<organism evidence="2 3">
    <name type="scientific">Micromonospora rubida</name>
    <dbReference type="NCBI Taxonomy" id="2697657"/>
    <lineage>
        <taxon>Bacteria</taxon>
        <taxon>Bacillati</taxon>
        <taxon>Actinomycetota</taxon>
        <taxon>Actinomycetes</taxon>
        <taxon>Micromonosporales</taxon>
        <taxon>Micromonosporaceae</taxon>
        <taxon>Micromonospora</taxon>
    </lineage>
</organism>
<dbReference type="InterPro" id="IPR009061">
    <property type="entry name" value="DNA-bd_dom_put_sf"/>
</dbReference>
<keyword evidence="3" id="KW-1185">Reference proteome</keyword>
<dbReference type="InterPro" id="IPR036388">
    <property type="entry name" value="WH-like_DNA-bd_sf"/>
</dbReference>
<sequence>MDDVAQFLRVPVATVYRWRKVNYGPPAARVGKYLRYDAADVRAWFKAQAAA</sequence>
<name>A0ABW7SWD8_9ACTN</name>
<dbReference type="Gene3D" id="1.10.10.10">
    <property type="entry name" value="Winged helix-like DNA-binding domain superfamily/Winged helix DNA-binding domain"/>
    <property type="match status" value="1"/>
</dbReference>
<proteinExistence type="predicted"/>
<dbReference type="EMBL" id="JBIRPU010000061">
    <property type="protein sequence ID" value="MFI0797246.1"/>
    <property type="molecule type" value="Genomic_DNA"/>
</dbReference>
<accession>A0ABW7SWD8</accession>
<evidence type="ECO:0000259" key="1">
    <source>
        <dbReference type="Pfam" id="PF12728"/>
    </source>
</evidence>
<dbReference type="SUPFAM" id="SSF46955">
    <property type="entry name" value="Putative DNA-binding domain"/>
    <property type="match status" value="1"/>
</dbReference>
<reference evidence="2 3" key="1">
    <citation type="submission" date="2024-10" db="EMBL/GenBank/DDBJ databases">
        <title>The Natural Products Discovery Center: Release of the First 8490 Sequenced Strains for Exploring Actinobacteria Biosynthetic Diversity.</title>
        <authorList>
            <person name="Kalkreuter E."/>
            <person name="Kautsar S.A."/>
            <person name="Yang D."/>
            <person name="Bader C.D."/>
            <person name="Teijaro C.N."/>
            <person name="Fluegel L."/>
            <person name="Davis C.M."/>
            <person name="Simpson J.R."/>
            <person name="Lauterbach L."/>
            <person name="Steele A.D."/>
            <person name="Gui C."/>
            <person name="Meng S."/>
            <person name="Li G."/>
            <person name="Viehrig K."/>
            <person name="Ye F."/>
            <person name="Su P."/>
            <person name="Kiefer A.F."/>
            <person name="Nichols A."/>
            <person name="Cepeda A.J."/>
            <person name="Yan W."/>
            <person name="Fan B."/>
            <person name="Jiang Y."/>
            <person name="Adhikari A."/>
            <person name="Zheng C.-J."/>
            <person name="Schuster L."/>
            <person name="Cowan T.M."/>
            <person name="Smanski M.J."/>
            <person name="Chevrette M.G."/>
            <person name="De Carvalho L.P.S."/>
            <person name="Shen B."/>
        </authorList>
    </citation>
    <scope>NUCLEOTIDE SEQUENCE [LARGE SCALE GENOMIC DNA]</scope>
    <source>
        <strain evidence="2 3">NPDC021253</strain>
    </source>
</reference>
<dbReference type="RefSeq" id="WP_396686066.1">
    <property type="nucleotide sequence ID" value="NZ_JBIRPU010000061.1"/>
</dbReference>
<gene>
    <name evidence="2" type="ORF">ACH4OY_31915</name>
</gene>
<comment type="caution">
    <text evidence="2">The sequence shown here is derived from an EMBL/GenBank/DDBJ whole genome shotgun (WGS) entry which is preliminary data.</text>
</comment>